<keyword evidence="2" id="KW-0808">Transferase</keyword>
<dbReference type="PANTHER" id="PTHR44305">
    <property type="entry name" value="SI:DKEY-192D15.2-RELATED"/>
    <property type="match status" value="1"/>
</dbReference>
<dbReference type="PROSITE" id="PS50011">
    <property type="entry name" value="PROTEIN_KINASE_DOM"/>
    <property type="match status" value="1"/>
</dbReference>
<reference evidence="2" key="1">
    <citation type="submission" date="2020-04" db="EMBL/GenBank/DDBJ databases">
        <authorList>
            <person name="Alioto T."/>
            <person name="Alioto T."/>
            <person name="Gomez Garrido J."/>
        </authorList>
    </citation>
    <scope>NUCLEOTIDE SEQUENCE</scope>
    <source>
        <strain evidence="2">A484AB</strain>
    </source>
</reference>
<name>A0A7D9HSS9_PARCT</name>
<evidence type="ECO:0000313" key="3">
    <source>
        <dbReference type="Proteomes" id="UP001152795"/>
    </source>
</evidence>
<dbReference type="Pfam" id="PF00069">
    <property type="entry name" value="Pkinase"/>
    <property type="match status" value="1"/>
</dbReference>
<comment type="caution">
    <text evidence="2">The sequence shown here is derived from an EMBL/GenBank/DDBJ whole genome shotgun (WGS) entry which is preliminary data.</text>
</comment>
<evidence type="ECO:0000256" key="1">
    <source>
        <dbReference type="SAM" id="MobiDB-lite"/>
    </source>
</evidence>
<protein>
    <submittedName>
        <fullName evidence="2">Mitogen-activated kinase kinase kinase A</fullName>
    </submittedName>
</protein>
<dbReference type="InterPro" id="IPR011009">
    <property type="entry name" value="Kinase-like_dom_sf"/>
</dbReference>
<keyword evidence="2" id="KW-0418">Kinase</keyword>
<gene>
    <name evidence="2" type="ORF">PACLA_8A065841</name>
</gene>
<accession>A0A7D9HSS9</accession>
<organism evidence="2 3">
    <name type="scientific">Paramuricea clavata</name>
    <name type="common">Red gorgonian</name>
    <name type="synonym">Violescent sea-whip</name>
    <dbReference type="NCBI Taxonomy" id="317549"/>
    <lineage>
        <taxon>Eukaryota</taxon>
        <taxon>Metazoa</taxon>
        <taxon>Cnidaria</taxon>
        <taxon>Anthozoa</taxon>
        <taxon>Octocorallia</taxon>
        <taxon>Malacalcyonacea</taxon>
        <taxon>Plexauridae</taxon>
        <taxon>Paramuricea</taxon>
    </lineage>
</organism>
<dbReference type="GO" id="GO:0004672">
    <property type="term" value="F:protein kinase activity"/>
    <property type="evidence" value="ECO:0007669"/>
    <property type="project" value="InterPro"/>
</dbReference>
<dbReference type="AlphaFoldDB" id="A0A7D9HSS9"/>
<dbReference type="Gene3D" id="1.10.510.10">
    <property type="entry name" value="Transferase(Phosphotransferase) domain 1"/>
    <property type="match status" value="1"/>
</dbReference>
<feature type="region of interest" description="Disordered" evidence="1">
    <location>
        <begin position="451"/>
        <end position="470"/>
    </location>
</feature>
<dbReference type="InterPro" id="IPR000719">
    <property type="entry name" value="Prot_kinase_dom"/>
</dbReference>
<dbReference type="PANTHER" id="PTHR44305:SF20">
    <property type="entry name" value="CHROMOSOME UNDETERMINED SCAFFOLD_42, WHOLE GENOME SHOTGUN SEQUENCE"/>
    <property type="match status" value="1"/>
</dbReference>
<dbReference type="OrthoDB" id="4062651at2759"/>
<dbReference type="GO" id="GO:0005524">
    <property type="term" value="F:ATP binding"/>
    <property type="evidence" value="ECO:0007669"/>
    <property type="project" value="InterPro"/>
</dbReference>
<proteinExistence type="predicted"/>
<evidence type="ECO:0000313" key="2">
    <source>
        <dbReference type="EMBL" id="CAB3989984.1"/>
    </source>
</evidence>
<dbReference type="EMBL" id="CACRXK020001580">
    <property type="protein sequence ID" value="CAB3989984.1"/>
    <property type="molecule type" value="Genomic_DNA"/>
</dbReference>
<dbReference type="InterPro" id="IPR053083">
    <property type="entry name" value="TF_kinase-domain_protein"/>
</dbReference>
<keyword evidence="3" id="KW-1185">Reference proteome</keyword>
<sequence length="849" mass="95437">MPPKRKNQKKSDLVSDKPENDVEVEASVDMPATTSLQQDMEALLDHRFKQQTSHIKDLFSNHLQMTKSALDEIKSSSNAWEKEPIRCKLADFGESRSLSLQTNTLCKTATNHITRGTPVYRAPETFSDDTRNGNRRLLLADLKAIDVWSLGMVFFNLLNPDLKHPYQREITSARPKNVMEFLEHLVVSNNCGPQHSDKYSIKQATDWIPIWNTHKRCTSVNSSNRPKINEIVQDLERKEVLDRCQDIPLSVSQNSILEEITMHTTSHFEDDNEIIISNDRTNSCSFLSVNFLDIAALAEDVIKGTPFIVSPYRKKERQYDAMEAFQILRLLGVTDDEYYLTEEITAGYGVFTASGRLALVNAMEKLFNKYAYNVGIYMCGAYTFTVGCRYGQYFVMDTHSISQDLGGDGNGEPNYNSTMSFSNCDRYSDELKTSVHKNIAFVSLCSSDEDGEQSDQQCLKSPGVSKNGKENISPYKAQKIHSQIFPTEIILQKSGLAFKNFQQTIENLIMNYLDCMIYVGYLLDSLNHWTTKTHDITSYCSSYVALPLPNLCIFCPPECSRTRHESRTTFNFLGVPGQLIFHLTSIYAQASLTHFQMIVALGMDVKCACPCKNSLFECLIHNEVLLMGSSTSSSGNGKAEKNKTCDKVSNIRENSACIIYSTMSSKPTHAISRMTVQSTAIIAACSLLIYKICENLLGNTVVETLHAQGMIYSYLTCMEGLFEGRHSSSSENAEKCKTSDKAGTIHQPANYTISNNITAAYAIKGQVTKNPASQPAEEALDKAWKTELHHAKHIQCIKHFEGNCKQKLHKIGIQQKKDQKVFLEKVFGVQDKSEGMVDAEDKNAVQEMF</sequence>
<feature type="compositionally biased region" description="Basic and acidic residues" evidence="1">
    <location>
        <begin position="9"/>
        <end position="20"/>
    </location>
</feature>
<dbReference type="SUPFAM" id="SSF56112">
    <property type="entry name" value="Protein kinase-like (PK-like)"/>
    <property type="match status" value="1"/>
</dbReference>
<dbReference type="Proteomes" id="UP001152795">
    <property type="component" value="Unassembled WGS sequence"/>
</dbReference>
<feature type="region of interest" description="Disordered" evidence="1">
    <location>
        <begin position="1"/>
        <end position="23"/>
    </location>
</feature>